<dbReference type="InterPro" id="IPR051474">
    <property type="entry name" value="Anti-sigma-K/W_factor"/>
</dbReference>
<keyword evidence="4" id="KW-1185">Reference proteome</keyword>
<evidence type="ECO:0000313" key="4">
    <source>
        <dbReference type="Proteomes" id="UP000585681"/>
    </source>
</evidence>
<evidence type="ECO:0000256" key="1">
    <source>
        <dbReference type="SAM" id="Phobius"/>
    </source>
</evidence>
<gene>
    <name evidence="3" type="ORF">GGR17_000226</name>
</gene>
<feature type="transmembrane region" description="Helical" evidence="1">
    <location>
        <begin position="91"/>
        <end position="111"/>
    </location>
</feature>
<evidence type="ECO:0000259" key="2">
    <source>
        <dbReference type="Pfam" id="PF10099"/>
    </source>
</evidence>
<sequence length="232" mass="24203">MTDGRQITGDDASRAAEYVLGLMGAFERRAFEAEMAESAVLRDEVRAWDEDLISLAQGFDEVAPGPHVRGALEDRLFGREARRGIWSSLSLWRGLAGAALVGAAALAFVLMRPVVLLPAGDAPVFVSQIATEDNALQMAAVFDAGAGVLQINRVAGAPAEGRVLELWLIAGEGAPVSLGVLPPERRGRIAVPEALADQFRNAVMAISDEPPGGSPTGAPTGRVLAVGVVTAL</sequence>
<dbReference type="PANTHER" id="PTHR37461:SF1">
    <property type="entry name" value="ANTI-SIGMA-K FACTOR RSKA"/>
    <property type="match status" value="1"/>
</dbReference>
<dbReference type="InterPro" id="IPR018764">
    <property type="entry name" value="RskA_C"/>
</dbReference>
<dbReference type="GO" id="GO:0006417">
    <property type="term" value="P:regulation of translation"/>
    <property type="evidence" value="ECO:0007669"/>
    <property type="project" value="TreeGrafter"/>
</dbReference>
<dbReference type="GO" id="GO:0016989">
    <property type="term" value="F:sigma factor antagonist activity"/>
    <property type="evidence" value="ECO:0007669"/>
    <property type="project" value="TreeGrafter"/>
</dbReference>
<organism evidence="3 4">
    <name type="scientific">Actibacterium naphthalenivorans</name>
    <dbReference type="NCBI Taxonomy" id="1614693"/>
    <lineage>
        <taxon>Bacteria</taxon>
        <taxon>Pseudomonadati</taxon>
        <taxon>Pseudomonadota</taxon>
        <taxon>Alphaproteobacteria</taxon>
        <taxon>Rhodobacterales</taxon>
        <taxon>Roseobacteraceae</taxon>
        <taxon>Actibacterium</taxon>
    </lineage>
</organism>
<dbReference type="GO" id="GO:0005886">
    <property type="term" value="C:plasma membrane"/>
    <property type="evidence" value="ECO:0007669"/>
    <property type="project" value="InterPro"/>
</dbReference>
<name>A0A840C4Q8_9RHOB</name>
<keyword evidence="1" id="KW-0812">Transmembrane</keyword>
<protein>
    <submittedName>
        <fullName evidence="3">Anti-sigma-K factor RskA</fullName>
    </submittedName>
</protein>
<dbReference type="Pfam" id="PF10099">
    <property type="entry name" value="RskA_C"/>
    <property type="match status" value="1"/>
</dbReference>
<dbReference type="RefSeq" id="WP_054538440.1">
    <property type="nucleotide sequence ID" value="NZ_JACIEQ010000001.1"/>
</dbReference>
<accession>A0A840C4Q8</accession>
<keyword evidence="1" id="KW-1133">Transmembrane helix</keyword>
<proteinExistence type="predicted"/>
<dbReference type="Proteomes" id="UP000585681">
    <property type="component" value="Unassembled WGS sequence"/>
</dbReference>
<dbReference type="EMBL" id="JACIEQ010000001">
    <property type="protein sequence ID" value="MBB4020435.1"/>
    <property type="molecule type" value="Genomic_DNA"/>
</dbReference>
<dbReference type="PANTHER" id="PTHR37461">
    <property type="entry name" value="ANTI-SIGMA-K FACTOR RSKA"/>
    <property type="match status" value="1"/>
</dbReference>
<evidence type="ECO:0000313" key="3">
    <source>
        <dbReference type="EMBL" id="MBB4020435.1"/>
    </source>
</evidence>
<keyword evidence="1" id="KW-0472">Membrane</keyword>
<dbReference type="AlphaFoldDB" id="A0A840C4Q8"/>
<reference evidence="3" key="1">
    <citation type="submission" date="2020-08" db="EMBL/GenBank/DDBJ databases">
        <title>Genomic Encyclopedia of Type Strains, Phase IV (KMG-IV): sequencing the most valuable type-strain genomes for metagenomic binning, comparative biology and taxonomic classification.</title>
        <authorList>
            <person name="Goeker M."/>
        </authorList>
    </citation>
    <scope>NUCLEOTIDE SEQUENCE [LARGE SCALE GENOMIC DNA]</scope>
    <source>
        <strain evidence="3">DSM 105040</strain>
    </source>
</reference>
<feature type="domain" description="Anti-sigma K factor RskA C-terminal" evidence="2">
    <location>
        <begin position="99"/>
        <end position="223"/>
    </location>
</feature>
<comment type="caution">
    <text evidence="3">The sequence shown here is derived from an EMBL/GenBank/DDBJ whole genome shotgun (WGS) entry which is preliminary data.</text>
</comment>